<reference evidence="1" key="1">
    <citation type="submission" date="2020-09" db="EMBL/GenBank/DDBJ databases">
        <title>Genome-Enabled Discovery of Anthraquinone Biosynthesis in Senna tora.</title>
        <authorList>
            <person name="Kang S.-H."/>
            <person name="Pandey R.P."/>
            <person name="Lee C.-M."/>
            <person name="Sim J.-S."/>
            <person name="Jeong J.-T."/>
            <person name="Choi B.-S."/>
            <person name="Jung M."/>
            <person name="Ginzburg D."/>
            <person name="Zhao K."/>
            <person name="Won S.Y."/>
            <person name="Oh T.-J."/>
            <person name="Yu Y."/>
            <person name="Kim N.-H."/>
            <person name="Lee O.R."/>
            <person name="Lee T.-H."/>
            <person name="Bashyal P."/>
            <person name="Kim T.-S."/>
            <person name="Lee W.-H."/>
            <person name="Kawkins C."/>
            <person name="Kim C.-K."/>
            <person name="Kim J.S."/>
            <person name="Ahn B.O."/>
            <person name="Rhee S.Y."/>
            <person name="Sohng J.K."/>
        </authorList>
    </citation>
    <scope>NUCLEOTIDE SEQUENCE</scope>
    <source>
        <tissue evidence="1">Leaf</tissue>
    </source>
</reference>
<protein>
    <submittedName>
        <fullName evidence="1">Uncharacterized protein</fullName>
    </submittedName>
</protein>
<organism evidence="1 2">
    <name type="scientific">Senna tora</name>
    <dbReference type="NCBI Taxonomy" id="362788"/>
    <lineage>
        <taxon>Eukaryota</taxon>
        <taxon>Viridiplantae</taxon>
        <taxon>Streptophyta</taxon>
        <taxon>Embryophyta</taxon>
        <taxon>Tracheophyta</taxon>
        <taxon>Spermatophyta</taxon>
        <taxon>Magnoliopsida</taxon>
        <taxon>eudicotyledons</taxon>
        <taxon>Gunneridae</taxon>
        <taxon>Pentapetalae</taxon>
        <taxon>rosids</taxon>
        <taxon>fabids</taxon>
        <taxon>Fabales</taxon>
        <taxon>Fabaceae</taxon>
        <taxon>Caesalpinioideae</taxon>
        <taxon>Cassia clade</taxon>
        <taxon>Senna</taxon>
    </lineage>
</organism>
<name>A0A834SS00_9FABA</name>
<accession>A0A834SS00</accession>
<evidence type="ECO:0000313" key="1">
    <source>
        <dbReference type="EMBL" id="KAF7806432.1"/>
    </source>
</evidence>
<dbReference type="EMBL" id="JAAIUW010000012">
    <property type="protein sequence ID" value="KAF7806432.1"/>
    <property type="molecule type" value="Genomic_DNA"/>
</dbReference>
<comment type="caution">
    <text evidence="1">The sequence shown here is derived from an EMBL/GenBank/DDBJ whole genome shotgun (WGS) entry which is preliminary data.</text>
</comment>
<dbReference type="Proteomes" id="UP000634136">
    <property type="component" value="Unassembled WGS sequence"/>
</dbReference>
<evidence type="ECO:0000313" key="2">
    <source>
        <dbReference type="Proteomes" id="UP000634136"/>
    </source>
</evidence>
<dbReference type="AlphaFoldDB" id="A0A834SS00"/>
<proteinExistence type="predicted"/>
<gene>
    <name evidence="1" type="ORF">G2W53_038593</name>
</gene>
<keyword evidence="2" id="KW-1185">Reference proteome</keyword>
<sequence length="31" mass="3672">MEFNISKMHFKNKKMCQRGIGGLNLDSMKRE</sequence>